<dbReference type="InterPro" id="IPR000719">
    <property type="entry name" value="Prot_kinase_dom"/>
</dbReference>
<dbReference type="Pfam" id="PF00069">
    <property type="entry name" value="Pkinase"/>
    <property type="match status" value="1"/>
</dbReference>
<dbReference type="GO" id="GO:0004672">
    <property type="term" value="F:protein kinase activity"/>
    <property type="evidence" value="ECO:0007669"/>
    <property type="project" value="InterPro"/>
</dbReference>
<dbReference type="EMBL" id="CAJNOE010000192">
    <property type="protein sequence ID" value="CAF1032863.1"/>
    <property type="molecule type" value="Genomic_DNA"/>
</dbReference>
<evidence type="ECO:0000256" key="1">
    <source>
        <dbReference type="SAM" id="MobiDB-lite"/>
    </source>
</evidence>
<organism evidence="3 5">
    <name type="scientific">Adineta steineri</name>
    <dbReference type="NCBI Taxonomy" id="433720"/>
    <lineage>
        <taxon>Eukaryota</taxon>
        <taxon>Metazoa</taxon>
        <taxon>Spiralia</taxon>
        <taxon>Gnathifera</taxon>
        <taxon>Rotifera</taxon>
        <taxon>Eurotatoria</taxon>
        <taxon>Bdelloidea</taxon>
        <taxon>Adinetida</taxon>
        <taxon>Adinetidae</taxon>
        <taxon>Adineta</taxon>
    </lineage>
</organism>
<dbReference type="SUPFAM" id="SSF56112">
    <property type="entry name" value="Protein kinase-like (PK-like)"/>
    <property type="match status" value="1"/>
</dbReference>
<dbReference type="PANTHER" id="PTHR24347">
    <property type="entry name" value="SERINE/THREONINE-PROTEIN KINASE"/>
    <property type="match status" value="1"/>
</dbReference>
<evidence type="ECO:0000313" key="4">
    <source>
        <dbReference type="EMBL" id="CAF3941207.1"/>
    </source>
</evidence>
<dbReference type="AlphaFoldDB" id="A0A814J987"/>
<protein>
    <recommendedName>
        <fullName evidence="2">Protein kinase domain-containing protein</fullName>
    </recommendedName>
</protein>
<evidence type="ECO:0000313" key="3">
    <source>
        <dbReference type="EMBL" id="CAF1032863.1"/>
    </source>
</evidence>
<dbReference type="Gene3D" id="3.30.200.20">
    <property type="entry name" value="Phosphorylase Kinase, domain 1"/>
    <property type="match status" value="1"/>
</dbReference>
<feature type="region of interest" description="Disordered" evidence="1">
    <location>
        <begin position="315"/>
        <end position="335"/>
    </location>
</feature>
<dbReference type="EMBL" id="CAJOBB010002135">
    <property type="protein sequence ID" value="CAF3941207.1"/>
    <property type="molecule type" value="Genomic_DNA"/>
</dbReference>
<dbReference type="Proteomes" id="UP000663868">
    <property type="component" value="Unassembled WGS sequence"/>
</dbReference>
<name>A0A814J987_9BILA</name>
<feature type="compositionally biased region" description="Acidic residues" evidence="1">
    <location>
        <begin position="324"/>
        <end position="335"/>
    </location>
</feature>
<reference evidence="3" key="1">
    <citation type="submission" date="2021-02" db="EMBL/GenBank/DDBJ databases">
        <authorList>
            <person name="Nowell W R."/>
        </authorList>
    </citation>
    <scope>NUCLEOTIDE SEQUENCE</scope>
</reference>
<feature type="domain" description="Protein kinase" evidence="2">
    <location>
        <begin position="37"/>
        <end position="289"/>
    </location>
</feature>
<evidence type="ECO:0000313" key="5">
    <source>
        <dbReference type="Proteomes" id="UP000663860"/>
    </source>
</evidence>
<comment type="caution">
    <text evidence="3">The sequence shown here is derived from an EMBL/GenBank/DDBJ whole genome shotgun (WGS) entry which is preliminary data.</text>
</comment>
<sequence length="335" mass="38517">MAEEEQQQQQQQQENLSTEQLRWIGGSTFVDKFEDIYDLDKLINHGEFADVYKCRLKNRQTMRAVKCIPKRGNRKTPLKNASHVTQLDHPNLVVLREIVETPSQIYIVQDYIDGPNLFQKIGQTEVYTEHDISKYCLQILKGLEYMHEHQVYHGKLHGENIVIRNVENESKLCLVDYAYSNLCTRDAITLLVNASPSFCAPELLRGDPFSASSDMWQLGILVYFCLTASYPFHGTQKKIFQKILNGNIEYNSSEWEHISANGKSFVSKLLKVNVPERLTVKQAFSHPWIREKVYRAETLSEAQAKIAAAHPIIVETEPNPADTQTEEDDLDKNED</sequence>
<proteinExistence type="predicted"/>
<accession>A0A814J987</accession>
<evidence type="ECO:0000259" key="2">
    <source>
        <dbReference type="PROSITE" id="PS50011"/>
    </source>
</evidence>
<dbReference type="Proteomes" id="UP000663860">
    <property type="component" value="Unassembled WGS sequence"/>
</dbReference>
<dbReference type="InterPro" id="IPR011009">
    <property type="entry name" value="Kinase-like_dom_sf"/>
</dbReference>
<dbReference type="PROSITE" id="PS50011">
    <property type="entry name" value="PROTEIN_KINASE_DOM"/>
    <property type="match status" value="1"/>
</dbReference>
<gene>
    <name evidence="3" type="ORF">IZO911_LOCUS19351</name>
    <name evidence="4" type="ORF">KXQ929_LOCUS25047</name>
</gene>
<dbReference type="Gene3D" id="1.10.510.10">
    <property type="entry name" value="Transferase(Phosphotransferase) domain 1"/>
    <property type="match status" value="1"/>
</dbReference>
<dbReference type="GO" id="GO:0005524">
    <property type="term" value="F:ATP binding"/>
    <property type="evidence" value="ECO:0007669"/>
    <property type="project" value="InterPro"/>
</dbReference>